<comment type="caution">
    <text evidence="5">The sequence shown here is derived from an EMBL/GenBank/DDBJ whole genome shotgun (WGS) entry which is preliminary data.</text>
</comment>
<dbReference type="AlphaFoldDB" id="A0A812N684"/>
<dbReference type="SUPFAM" id="SSF141571">
    <property type="entry name" value="Pentapeptide repeat-like"/>
    <property type="match status" value="1"/>
</dbReference>
<proteinExistence type="predicted"/>
<accession>A0A812N684</accession>
<evidence type="ECO:0000256" key="2">
    <source>
        <dbReference type="SAM" id="Coils"/>
    </source>
</evidence>
<feature type="region of interest" description="Disordered" evidence="3">
    <location>
        <begin position="1"/>
        <end position="39"/>
    </location>
</feature>
<feature type="compositionally biased region" description="Basic and acidic residues" evidence="3">
    <location>
        <begin position="1"/>
        <end position="11"/>
    </location>
</feature>
<dbReference type="Gene3D" id="2.160.20.80">
    <property type="entry name" value="E3 ubiquitin-protein ligase SopA"/>
    <property type="match status" value="1"/>
</dbReference>
<keyword evidence="6" id="KW-1185">Reference proteome</keyword>
<organism evidence="5 6">
    <name type="scientific">Symbiodinium natans</name>
    <dbReference type="NCBI Taxonomy" id="878477"/>
    <lineage>
        <taxon>Eukaryota</taxon>
        <taxon>Sar</taxon>
        <taxon>Alveolata</taxon>
        <taxon>Dinophyceae</taxon>
        <taxon>Suessiales</taxon>
        <taxon>Symbiodiniaceae</taxon>
        <taxon>Symbiodinium</taxon>
    </lineage>
</organism>
<keyword evidence="4" id="KW-1133">Transmembrane helix</keyword>
<feature type="region of interest" description="Disordered" evidence="3">
    <location>
        <begin position="316"/>
        <end position="365"/>
    </location>
</feature>
<dbReference type="PANTHER" id="PTHR47485:SF1">
    <property type="entry name" value="THYLAKOID LUMENAL 17.4 KDA PROTEIN, CHLOROPLASTIC"/>
    <property type="match status" value="1"/>
</dbReference>
<dbReference type="Proteomes" id="UP000604046">
    <property type="component" value="Unassembled WGS sequence"/>
</dbReference>
<name>A0A812N684_9DINO</name>
<evidence type="ECO:0000313" key="5">
    <source>
        <dbReference type="EMBL" id="CAE7290124.1"/>
    </source>
</evidence>
<evidence type="ECO:0000313" key="6">
    <source>
        <dbReference type="Proteomes" id="UP000604046"/>
    </source>
</evidence>
<evidence type="ECO:0000256" key="1">
    <source>
        <dbReference type="ARBA" id="ARBA00022737"/>
    </source>
</evidence>
<dbReference type="EMBL" id="CAJNDS010001935">
    <property type="protein sequence ID" value="CAE7290124.1"/>
    <property type="molecule type" value="Genomic_DNA"/>
</dbReference>
<keyword evidence="1" id="KW-0677">Repeat</keyword>
<dbReference type="OrthoDB" id="9989223at2759"/>
<keyword evidence="4" id="KW-0472">Membrane</keyword>
<keyword evidence="4" id="KW-0812">Transmembrane</keyword>
<dbReference type="InterPro" id="IPR001646">
    <property type="entry name" value="5peptide_repeat"/>
</dbReference>
<reference evidence="5" key="1">
    <citation type="submission" date="2021-02" db="EMBL/GenBank/DDBJ databases">
        <authorList>
            <person name="Dougan E. K."/>
            <person name="Rhodes N."/>
            <person name="Thang M."/>
            <person name="Chan C."/>
        </authorList>
    </citation>
    <scope>NUCLEOTIDE SEQUENCE</scope>
</reference>
<feature type="coiled-coil region" evidence="2">
    <location>
        <begin position="403"/>
        <end position="433"/>
    </location>
</feature>
<keyword evidence="2" id="KW-0175">Coiled coil</keyword>
<feature type="compositionally biased region" description="Basic and acidic residues" evidence="3">
    <location>
        <begin position="340"/>
        <end position="359"/>
    </location>
</feature>
<feature type="transmembrane region" description="Helical" evidence="4">
    <location>
        <begin position="661"/>
        <end position="685"/>
    </location>
</feature>
<evidence type="ECO:0000256" key="3">
    <source>
        <dbReference type="SAM" id="MobiDB-lite"/>
    </source>
</evidence>
<protein>
    <recommendedName>
        <fullName evidence="7">Pentapeptide repeat-containing protein</fullName>
    </recommendedName>
</protein>
<sequence length="708" mass="77466">MFSSKEAKARAPDSITSAEKAWRQQVQKKHSARPPDEIQEQLQERLTRLTSIREKDFPGMVRQESIGWIRDIAEEDRPWNKIADKVAELLSTGATENGPGSLENADLRFADLSGAQLQGMNLAGAKLLGLQGADLSFADLSGATLCEADLSGSTLWKANLTGARLASAKLLCANMNNAKLPCADMEGADLSGAALMNASLKRTSFTEATMTGALLDDSDLSGATMEDADLSGANLFATNLTGVMFEGATLTGAHFDYCLLAGTNFHDVYWESDDKPRIESECKVAALEKKAFVKQSKPSSKGFFMRLGHELVKSLWGEDGDDSDKEAAVDSSDEEDEDKDKDNEDAAEGGPRDLMRADGEEQPGFWAPLLPCQSCTSAVEDATQGVADGVQQSAMELTGMAAEKAAEHLAAQADNAIKRLEEMSKKLETLANKSLQPRAAALKQILDKKNFRSLLKEQNQRLPPVLTESLAMLSKTTGGKKTAEAITMFEQGLQELSSQGVSTAGPLAAKLLEGPLKKVTGYTSSELLAFLRVTRQDMARDRQELERIMDLMEKLQGNVNKTNWDDIIDSFSILRALHTSLRGERSRQIYKQIWRDEGFREHVAAGVLFQGVRAPDNPPDFVLHHVKDAVKYVKNNVDIWMRSVARELAGIERMGNRQDRFFNLLVSAITGFFMFIATFLSGLLLEAMRNGKLNVPGADLLQKGPVHV</sequence>
<dbReference type="Pfam" id="PF00805">
    <property type="entry name" value="Pentapeptide"/>
    <property type="match status" value="3"/>
</dbReference>
<gene>
    <name evidence="5" type="ORF">SNAT2548_LOCUS15307</name>
</gene>
<evidence type="ECO:0000256" key="4">
    <source>
        <dbReference type="SAM" id="Phobius"/>
    </source>
</evidence>
<evidence type="ECO:0008006" key="7">
    <source>
        <dbReference type="Google" id="ProtNLM"/>
    </source>
</evidence>
<dbReference type="PANTHER" id="PTHR47485">
    <property type="entry name" value="THYLAKOID LUMENAL 17.4 KDA PROTEIN, CHLOROPLASTIC"/>
    <property type="match status" value="1"/>
</dbReference>